<gene>
    <name evidence="2" type="ORF">FIBSPDRAFT_1044324</name>
</gene>
<protein>
    <submittedName>
        <fullName evidence="2">Uncharacterized protein</fullName>
    </submittedName>
</protein>
<sequence length="841" mass="92654">MSKPWWVWKSAQCVEIQHFDVSFAVKEYLQNQVGQIQKEKRCREWSDWCTDDLRTRPNDVREDCKTRLVRTYPGLLTGPHGAAIRNDSNWLPIFVVSGLVPKDELKTPCDTDLIICTVLWYYSHPTTGEVVASALSFFNNHLDTDASFSTFVIDGATTNRGSTDAVGEKGKGFILASQYFYESVEDYDASEALTIEGRKWHTGVSFRVGHQVGELSWRHARSLPTAKVEKQLQVVLDDLHPYTSDQFLTKLGFQDGGDPSVRSRKKSDAAPKLSEVKRQAAMKVLNGIYKRRLAQRLSDRPRSSAQNQTDTAEPPQEICRVRPDEVSITVLGIPGSLSPAEAFSSVYGVIPPENAWRVLPQVDTPIYFFKSETPQPMFYHRDHLVRTGPTLNKLSINYRGNLDLSADRTSVDTSTHAFAHYKVNLSKAAHLAFEFLPDLAVEIALDILTDGGASGSTLSRVLQPLDTRSKETYRAAFITAWRILEPSLPASKILYPYPISSAARDLPLIKELGMIGRPVSDHIMSKILHPSGAYSRIHHHVEKSLLRAPSHNIEVPGMARLQRAIKSLLPAGSIDSEIVGVVNHKYSTPKIAWNSRAKKFVMRVPERCVEHAPAGGCSCWVGPYLFSAMDSWKDKCSPKTKGPSRGAICRAFMLCMDGEGVIPSINGDTSGALRYHVDDESASSAGLESDSDAAGGGQTPTPARPRRASSASEKTLAPNQLAGKLSPPSSSSEARFPQATNKQAMAVPPRSNLSGIFNGVIDLCQRGLQQAASVEAQSSSLQTESINNDAVIKALREQTTRQNEEIRQLRTQLDLKDAELGYTRGLLTSKWADGASKPVVS</sequence>
<dbReference type="AlphaFoldDB" id="A0A166JSA4"/>
<name>A0A166JSA4_9AGAM</name>
<dbReference type="OrthoDB" id="2631524at2759"/>
<feature type="compositionally biased region" description="Polar residues" evidence="1">
    <location>
        <begin position="727"/>
        <end position="743"/>
    </location>
</feature>
<dbReference type="EMBL" id="KV417549">
    <property type="protein sequence ID" value="KZP21159.1"/>
    <property type="molecule type" value="Genomic_DNA"/>
</dbReference>
<evidence type="ECO:0000313" key="3">
    <source>
        <dbReference type="Proteomes" id="UP000076532"/>
    </source>
</evidence>
<evidence type="ECO:0000313" key="2">
    <source>
        <dbReference type="EMBL" id="KZP21159.1"/>
    </source>
</evidence>
<proteinExistence type="predicted"/>
<organism evidence="2 3">
    <name type="scientific">Athelia psychrophila</name>
    <dbReference type="NCBI Taxonomy" id="1759441"/>
    <lineage>
        <taxon>Eukaryota</taxon>
        <taxon>Fungi</taxon>
        <taxon>Dikarya</taxon>
        <taxon>Basidiomycota</taxon>
        <taxon>Agaricomycotina</taxon>
        <taxon>Agaricomycetes</taxon>
        <taxon>Agaricomycetidae</taxon>
        <taxon>Atheliales</taxon>
        <taxon>Atheliaceae</taxon>
        <taxon>Athelia</taxon>
    </lineage>
</organism>
<feature type="region of interest" description="Disordered" evidence="1">
    <location>
        <begin position="296"/>
        <end position="317"/>
    </location>
</feature>
<accession>A0A166JSA4</accession>
<keyword evidence="3" id="KW-1185">Reference proteome</keyword>
<evidence type="ECO:0000256" key="1">
    <source>
        <dbReference type="SAM" id="MobiDB-lite"/>
    </source>
</evidence>
<dbReference type="Proteomes" id="UP000076532">
    <property type="component" value="Unassembled WGS sequence"/>
</dbReference>
<feature type="region of interest" description="Disordered" evidence="1">
    <location>
        <begin position="680"/>
        <end position="749"/>
    </location>
</feature>
<reference evidence="2 3" key="1">
    <citation type="journal article" date="2016" name="Mol. Biol. Evol.">
        <title>Comparative Genomics of Early-Diverging Mushroom-Forming Fungi Provides Insights into the Origins of Lignocellulose Decay Capabilities.</title>
        <authorList>
            <person name="Nagy L.G."/>
            <person name="Riley R."/>
            <person name="Tritt A."/>
            <person name="Adam C."/>
            <person name="Daum C."/>
            <person name="Floudas D."/>
            <person name="Sun H."/>
            <person name="Yadav J.S."/>
            <person name="Pangilinan J."/>
            <person name="Larsson K.H."/>
            <person name="Matsuura K."/>
            <person name="Barry K."/>
            <person name="Labutti K."/>
            <person name="Kuo R."/>
            <person name="Ohm R.A."/>
            <person name="Bhattacharya S.S."/>
            <person name="Shirouzu T."/>
            <person name="Yoshinaga Y."/>
            <person name="Martin F.M."/>
            <person name="Grigoriev I.V."/>
            <person name="Hibbett D.S."/>
        </authorList>
    </citation>
    <scope>NUCLEOTIDE SEQUENCE [LARGE SCALE GENOMIC DNA]</scope>
    <source>
        <strain evidence="2 3">CBS 109695</strain>
    </source>
</reference>